<dbReference type="EMBL" id="CADCTR010001568">
    <property type="protein sequence ID" value="CAA9301650.1"/>
    <property type="molecule type" value="Genomic_DNA"/>
</dbReference>
<evidence type="ECO:0000313" key="1">
    <source>
        <dbReference type="EMBL" id="CAA9301650.1"/>
    </source>
</evidence>
<proteinExistence type="predicted"/>
<protein>
    <submittedName>
        <fullName evidence="1">Uncharacterized protein</fullName>
    </submittedName>
</protein>
<sequence length="62" mass="7097">MIVLDEQLLGRNLEVLISSWYPGAVVYITDLRPHTVIKDDMIPALLRQQSQPTFVTINVIDF</sequence>
<reference evidence="1" key="1">
    <citation type="submission" date="2020-02" db="EMBL/GenBank/DDBJ databases">
        <authorList>
            <person name="Meier V. D."/>
        </authorList>
    </citation>
    <scope>NUCLEOTIDE SEQUENCE</scope>
    <source>
        <strain evidence="1">AVDCRST_MAG93</strain>
    </source>
</reference>
<name>A0A6J4KC06_9CHLR</name>
<gene>
    <name evidence="1" type="ORF">AVDCRST_MAG93-4647</name>
</gene>
<accession>A0A6J4KC06</accession>
<dbReference type="AlphaFoldDB" id="A0A6J4KC06"/>
<organism evidence="1">
    <name type="scientific">uncultured Chloroflexia bacterium</name>
    <dbReference type="NCBI Taxonomy" id="1672391"/>
    <lineage>
        <taxon>Bacteria</taxon>
        <taxon>Bacillati</taxon>
        <taxon>Chloroflexota</taxon>
        <taxon>Chloroflexia</taxon>
        <taxon>environmental samples</taxon>
    </lineage>
</organism>